<protein>
    <submittedName>
        <fullName evidence="1">Uncharacterized protein</fullName>
    </submittedName>
</protein>
<comment type="caution">
    <text evidence="1">The sequence shown here is derived from an EMBL/GenBank/DDBJ whole genome shotgun (WGS) entry which is preliminary data.</text>
</comment>
<dbReference type="Proteomes" id="UP000037923">
    <property type="component" value="Unassembled WGS sequence"/>
</dbReference>
<dbReference type="GeneID" id="26906560"/>
<name>A0A0N1J4P1_LEPPY</name>
<keyword evidence="2" id="KW-1185">Reference proteome</keyword>
<proteinExistence type="predicted"/>
<reference evidence="1 2" key="1">
    <citation type="submission" date="2015-07" db="EMBL/GenBank/DDBJ databases">
        <title>High-quality genome of monoxenous trypanosomatid Leptomonas pyrrhocoris.</title>
        <authorList>
            <person name="Flegontov P."/>
            <person name="Butenko A."/>
            <person name="Firsov S."/>
            <person name="Vlcek C."/>
            <person name="Logacheva M.D."/>
            <person name="Field M."/>
            <person name="Filatov D."/>
            <person name="Flegontova O."/>
            <person name="Gerasimov E."/>
            <person name="Jackson A.P."/>
            <person name="Kelly S."/>
            <person name="Opperdoes F."/>
            <person name="O'Reilly A."/>
            <person name="Votypka J."/>
            <person name="Yurchenko V."/>
            <person name="Lukes J."/>
        </authorList>
    </citation>
    <scope>NUCLEOTIDE SEQUENCE [LARGE SCALE GENOMIC DNA]</scope>
    <source>
        <strain evidence="1">H10</strain>
    </source>
</reference>
<evidence type="ECO:0000313" key="2">
    <source>
        <dbReference type="Proteomes" id="UP000037923"/>
    </source>
</evidence>
<sequence>MFPRYACSGSCDTLHHLRRVSQFRRAQKSRPKLGCSPQRILDNFTSSKQVKGSPVNKSCEERSEKRSPHKWKRCVSCLSCVFHLRTSERVREERRSMIQTGFTLDEVSAPVVAASTATVLAASLGGTPTCAYTNCRCICQPFAARDNRQDQTSLSTLERWSNGPVPRAASRD</sequence>
<dbReference type="EMBL" id="LGTL01000013">
    <property type="protein sequence ID" value="KPA78671.1"/>
    <property type="molecule type" value="Genomic_DNA"/>
</dbReference>
<accession>A0A0N1J4P1</accession>
<evidence type="ECO:0000313" key="1">
    <source>
        <dbReference type="EMBL" id="KPA78671.1"/>
    </source>
</evidence>
<dbReference type="RefSeq" id="XP_015657110.1">
    <property type="nucleotide sequence ID" value="XM_015804536.1"/>
</dbReference>
<gene>
    <name evidence="1" type="ORF">ABB37_06271</name>
</gene>
<dbReference type="VEuPathDB" id="TriTrypDB:LpyrH10_13_2160"/>
<dbReference type="AlphaFoldDB" id="A0A0N1J4P1"/>
<organism evidence="1 2">
    <name type="scientific">Leptomonas pyrrhocoris</name>
    <name type="common">Firebug parasite</name>
    <dbReference type="NCBI Taxonomy" id="157538"/>
    <lineage>
        <taxon>Eukaryota</taxon>
        <taxon>Discoba</taxon>
        <taxon>Euglenozoa</taxon>
        <taxon>Kinetoplastea</taxon>
        <taxon>Metakinetoplastina</taxon>
        <taxon>Trypanosomatida</taxon>
        <taxon>Trypanosomatidae</taxon>
        <taxon>Leishmaniinae</taxon>
        <taxon>Leptomonas</taxon>
    </lineage>
</organism>